<keyword evidence="1" id="KW-1133">Transmembrane helix</keyword>
<accession>A0A1D8TRY5</accession>
<evidence type="ECO:0000259" key="2">
    <source>
        <dbReference type="Pfam" id="PF00144"/>
    </source>
</evidence>
<dbReference type="PANTHER" id="PTHR46825">
    <property type="entry name" value="D-ALANYL-D-ALANINE-CARBOXYPEPTIDASE/ENDOPEPTIDASE AMPH"/>
    <property type="match status" value="1"/>
</dbReference>
<protein>
    <recommendedName>
        <fullName evidence="2">Beta-lactamase-related domain-containing protein</fullName>
    </recommendedName>
</protein>
<dbReference type="InterPro" id="IPR001466">
    <property type="entry name" value="Beta-lactam-related"/>
</dbReference>
<dbReference type="STRING" id="1458985.BJP34_13560"/>
<feature type="transmembrane region" description="Helical" evidence="1">
    <location>
        <begin position="662"/>
        <end position="688"/>
    </location>
</feature>
<evidence type="ECO:0000313" key="3">
    <source>
        <dbReference type="EMBL" id="AOX00344.1"/>
    </source>
</evidence>
<feature type="transmembrane region" description="Helical" evidence="1">
    <location>
        <begin position="738"/>
        <end position="759"/>
    </location>
</feature>
<dbReference type="InterPro" id="IPR012338">
    <property type="entry name" value="Beta-lactam/transpept-like"/>
</dbReference>
<sequence>MTVELGTANRQEVTDLALLFPIPDSRFPIPDSRFPIPDSRFPIPDSRFPITDYRLPIPDSRFPITDSLFPLIKNLPNLKLVKKTVNKLLKLIQSLSLALLILSVSVLPVFADESLSVSNRYLPMVSTTDDSHIKLTKFKDIEEFSDNFFVNQMTENNIPGAVFTLVKDDKIIFSKGYGYANLEEKIPVIPNKTLFRVGSVSKLVTSTAIMQLVEQGKLKLDEDINQYLKEFQIKTNKFKPITVDHLLTHTHGFDVAWAIGGATLCQSQLPSLEKFLTENLPERVRPPGELYVYSDVGLALAGYLVEVVGGIPFSDYIDQAILQPLNMNQSSFQQPLPSELAADLAVGYQYKNGNYIKQPFTCNKSVPTTALSTTAEDMAHFMIAHLQGGRYGTERILNDTTVKEMHRQHYTNFPNIPQVAGSTYGFFERFVNNQRIIEHGGSMSGYTNLLFLIPEQKLGFYIAYNRNTLNENLRDDLVEQFLDRYYPVQKTISSPTETITKAITEADSTQQYDQQYEQQYKQIKGGYRFIRYPRNSLVKLAMVLLEWGKLLIIQTNKDHTLTIFPGRSTWEEVEPLLFRATDSSMYINFRPDSQGKITGMSMSSHVHLSYEKLPWYEAPVLQLGLAGFSVIIFLWGCLVWLIRPLITRKNKTLSLVSRHTRLVELSIGLISLLNLCFLMGMGIAISTIDFWEFFFGMPPVIIALLYLPIVTTGLTTLVSIIALLAWRDKNWSWIRRGYYFLSMLAAWLFIWLLNSWNLLGFKF</sequence>
<dbReference type="Gene3D" id="3.40.710.10">
    <property type="entry name" value="DD-peptidase/beta-lactamase superfamily"/>
    <property type="match status" value="1"/>
</dbReference>
<proteinExistence type="predicted"/>
<dbReference type="SUPFAM" id="SSF56601">
    <property type="entry name" value="beta-lactamase/transpeptidase-like"/>
    <property type="match status" value="1"/>
</dbReference>
<evidence type="ECO:0000313" key="4">
    <source>
        <dbReference type="Proteomes" id="UP000177870"/>
    </source>
</evidence>
<reference evidence="4" key="1">
    <citation type="submission" date="2016-10" db="EMBL/GenBank/DDBJ databases">
        <title>Comparative genomics uncovers the prolific and rare metabolic potential of the cyanobacterial genus Moorea.</title>
        <authorList>
            <person name="Leao T."/>
            <person name="Castelao G."/>
            <person name="Korobeynikov A."/>
            <person name="Monroe E.A."/>
            <person name="Podell S."/>
            <person name="Glukhov E."/>
            <person name="Allen E."/>
            <person name="Gerwick W.H."/>
            <person name="Gerwick L."/>
        </authorList>
    </citation>
    <scope>NUCLEOTIDE SEQUENCE [LARGE SCALE GENOMIC DNA]</scope>
    <source>
        <strain evidence="4">PAL-8-15-08-1</strain>
    </source>
</reference>
<dbReference type="RefSeq" id="WP_070392806.1">
    <property type="nucleotide sequence ID" value="NZ_CP017599.1"/>
</dbReference>
<dbReference type="KEGG" id="mpro:BJP34_13560"/>
<feature type="domain" description="Beta-lactamase-related" evidence="2">
    <location>
        <begin position="146"/>
        <end position="476"/>
    </location>
</feature>
<dbReference type="EMBL" id="CP017599">
    <property type="protein sequence ID" value="AOX00344.1"/>
    <property type="molecule type" value="Genomic_DNA"/>
</dbReference>
<dbReference type="AlphaFoldDB" id="A0A1D8TRY5"/>
<dbReference type="PANTHER" id="PTHR46825:SF9">
    <property type="entry name" value="BETA-LACTAMASE-RELATED DOMAIN-CONTAINING PROTEIN"/>
    <property type="match status" value="1"/>
</dbReference>
<dbReference type="OrthoDB" id="9797709at2"/>
<feature type="transmembrane region" description="Helical" evidence="1">
    <location>
        <begin position="700"/>
        <end position="726"/>
    </location>
</feature>
<dbReference type="Pfam" id="PF00144">
    <property type="entry name" value="Beta-lactamase"/>
    <property type="match status" value="1"/>
</dbReference>
<dbReference type="Proteomes" id="UP000177870">
    <property type="component" value="Chromosome"/>
</dbReference>
<gene>
    <name evidence="3" type="ORF">BJP34_13560</name>
</gene>
<organism evidence="3 4">
    <name type="scientific">Moorena producens PAL-8-15-08-1</name>
    <dbReference type="NCBI Taxonomy" id="1458985"/>
    <lineage>
        <taxon>Bacteria</taxon>
        <taxon>Bacillati</taxon>
        <taxon>Cyanobacteriota</taxon>
        <taxon>Cyanophyceae</taxon>
        <taxon>Coleofasciculales</taxon>
        <taxon>Coleofasciculaceae</taxon>
        <taxon>Moorena</taxon>
    </lineage>
</organism>
<dbReference type="InterPro" id="IPR050491">
    <property type="entry name" value="AmpC-like"/>
</dbReference>
<feature type="transmembrane region" description="Helical" evidence="1">
    <location>
        <begin position="620"/>
        <end position="642"/>
    </location>
</feature>
<keyword evidence="1" id="KW-0472">Membrane</keyword>
<name>A0A1D8TRY5_9CYAN</name>
<evidence type="ECO:0000256" key="1">
    <source>
        <dbReference type="SAM" id="Phobius"/>
    </source>
</evidence>
<keyword evidence="1" id="KW-0812">Transmembrane</keyword>